<feature type="region of interest" description="Disordered" evidence="2">
    <location>
        <begin position="278"/>
        <end position="318"/>
    </location>
</feature>
<protein>
    <submittedName>
        <fullName evidence="3">Uncharacterized protein</fullName>
    </submittedName>
</protein>
<evidence type="ECO:0000256" key="1">
    <source>
        <dbReference type="SAM" id="Coils"/>
    </source>
</evidence>
<dbReference type="Proteomes" id="UP001162001">
    <property type="component" value="Segment"/>
</dbReference>
<proteinExistence type="predicted"/>
<dbReference type="Gene3D" id="3.40.960.10">
    <property type="entry name" value="VSR Endonuclease"/>
    <property type="match status" value="1"/>
</dbReference>
<keyword evidence="1" id="KW-0175">Coiled coil</keyword>
<organism evidence="3 4">
    <name type="scientific">Fadolivirus FV1/VV64</name>
    <dbReference type="NCBI Taxonomy" id="3070911"/>
    <lineage>
        <taxon>Viruses</taxon>
        <taxon>Varidnaviria</taxon>
        <taxon>Bamfordvirae</taxon>
        <taxon>Nucleocytoviricota</taxon>
        <taxon>Megaviricetes</taxon>
        <taxon>Imitervirales</taxon>
        <taxon>Mimiviridae</taxon>
        <taxon>Klosneuvirinae</taxon>
        <taxon>Fadolivirus</taxon>
        <taxon>Fadolivirus algeromassiliense</taxon>
    </lineage>
</organism>
<name>A0A7D3V8K5_9VIRU</name>
<evidence type="ECO:0000256" key="2">
    <source>
        <dbReference type="SAM" id="MobiDB-lite"/>
    </source>
</evidence>
<reference evidence="3 4" key="1">
    <citation type="submission" date="2020-04" db="EMBL/GenBank/DDBJ databases">
        <title>Advantages and limits of metagenomic assembly and binning of a giant virus.</title>
        <authorList>
            <person name="Schulz F."/>
            <person name="Andreani J."/>
            <person name="Francis R."/>
            <person name="Boudjemaa H."/>
            <person name="Bou Khalil J.Y."/>
            <person name="Lee J."/>
            <person name="La Scola B."/>
            <person name="Woyke T."/>
        </authorList>
    </citation>
    <scope>NUCLEOTIDE SEQUENCE [LARGE SCALE GENOMIC DNA]</scope>
    <source>
        <strain evidence="3 4">FV1/VV64</strain>
    </source>
</reference>
<gene>
    <name evidence="3" type="ORF">Fadolivirus_1_199</name>
</gene>
<evidence type="ECO:0000313" key="3">
    <source>
        <dbReference type="EMBL" id="QKF93657.1"/>
    </source>
</evidence>
<dbReference type="EMBL" id="MT418680">
    <property type="protein sequence ID" value="QKF93657.1"/>
    <property type="molecule type" value="Genomic_DNA"/>
</dbReference>
<feature type="coiled-coil region" evidence="1">
    <location>
        <begin position="407"/>
        <end position="455"/>
    </location>
</feature>
<evidence type="ECO:0000313" key="4">
    <source>
        <dbReference type="Proteomes" id="UP001162001"/>
    </source>
</evidence>
<accession>A0A7D3V8K5</accession>
<feature type="compositionally biased region" description="Acidic residues" evidence="2">
    <location>
        <begin position="285"/>
        <end position="314"/>
    </location>
</feature>
<sequence length="499" mass="58641">MPKKAITFEELCRSNGIKLYKVGMQSHNKKIQYCMAGDDILTLFHRKTKPKDLKPRTTYNGISLYTLHSVENMLKYELDNPNVIDYHIKLGWYKELEKKYKKQAIIIYKIVSAINRKGIWQYIIDGIPYTKPRPDYAFTELKLLLEVNERYHDKRNQLHDDYDRNELLKSLGWRIIPIYVDDLDFNLNDTIKYIRAMIDYLDDDITIDKIKKEFKDFADIEEFAEQLGLSIIKSFEGDPFRIPLKKALGTLGISMGTEKYNELMKLFNSLDDNCSNNEYNCGNTSDEDNVNNDDDEDEFPDVDDDDIPDVDDDKSTDTISDSNLDYTWNIEGRDYIIVGNDYLITRQCFAELAIKANTPQGKKISTQLHRLIEMITQLLKIIDKRRKSSIELIDDYKLNEALKSLQLKDTDIRLQRKQKQLAKEEERVCILTQMNKELVRDNTILEREMSTLKKIIVDKNRKIISLQNQLSNQRYENNNKLIGYYEDIVKMNKTTIISM</sequence>
<keyword evidence="4" id="KW-1185">Reference proteome</keyword>